<protein>
    <recommendedName>
        <fullName evidence="2">Trehalase</fullName>
        <ecNumber evidence="2">3.2.1.28</ecNumber>
    </recommendedName>
    <alternativeName>
        <fullName evidence="2">Alpha-trehalose glucohydrolase</fullName>
    </alternativeName>
</protein>
<name>A0A9N9ARE7_9GLOM</name>
<feature type="non-terminal residue" evidence="3">
    <location>
        <position position="1"/>
    </location>
</feature>
<dbReference type="Proteomes" id="UP000789342">
    <property type="component" value="Unassembled WGS sequence"/>
</dbReference>
<comment type="caution">
    <text evidence="3">The sequence shown here is derived from an EMBL/GenBank/DDBJ whole genome shotgun (WGS) entry which is preliminary data.</text>
</comment>
<dbReference type="GO" id="GO:0005993">
    <property type="term" value="P:trehalose catabolic process"/>
    <property type="evidence" value="ECO:0007669"/>
    <property type="project" value="TreeGrafter"/>
</dbReference>
<evidence type="ECO:0000256" key="2">
    <source>
        <dbReference type="RuleBase" id="RU361180"/>
    </source>
</evidence>
<dbReference type="Pfam" id="PF01204">
    <property type="entry name" value="Trehalase"/>
    <property type="match status" value="1"/>
</dbReference>
<comment type="similarity">
    <text evidence="1 2">Belongs to the glycosyl hydrolase 37 family.</text>
</comment>
<evidence type="ECO:0000313" key="4">
    <source>
        <dbReference type="Proteomes" id="UP000789342"/>
    </source>
</evidence>
<dbReference type="EC" id="3.2.1.28" evidence="2"/>
<dbReference type="OrthoDB" id="3542292at2759"/>
<keyword evidence="4" id="KW-1185">Reference proteome</keyword>
<reference evidence="3" key="1">
    <citation type="submission" date="2021-06" db="EMBL/GenBank/DDBJ databases">
        <authorList>
            <person name="Kallberg Y."/>
            <person name="Tangrot J."/>
            <person name="Rosling A."/>
        </authorList>
    </citation>
    <scope>NUCLEOTIDE SEQUENCE</scope>
    <source>
        <strain evidence="3">CL551</strain>
    </source>
</reference>
<keyword evidence="2" id="KW-0326">Glycosidase</keyword>
<dbReference type="GO" id="GO:0004555">
    <property type="term" value="F:alpha,alpha-trehalase activity"/>
    <property type="evidence" value="ECO:0007669"/>
    <property type="project" value="UniProtKB-EC"/>
</dbReference>
<keyword evidence="2" id="KW-0378">Hydrolase</keyword>
<dbReference type="AlphaFoldDB" id="A0A9N9ARE7"/>
<proteinExistence type="inferred from homology"/>
<dbReference type="InterPro" id="IPR001661">
    <property type="entry name" value="Glyco_hydro_37"/>
</dbReference>
<dbReference type="PANTHER" id="PTHR23403">
    <property type="entry name" value="TREHALASE"/>
    <property type="match status" value="1"/>
</dbReference>
<dbReference type="PANTHER" id="PTHR23403:SF1">
    <property type="entry name" value="TREHALASE"/>
    <property type="match status" value="1"/>
</dbReference>
<dbReference type="PRINTS" id="PR00744">
    <property type="entry name" value="GLHYDRLASE37"/>
</dbReference>
<evidence type="ECO:0000256" key="1">
    <source>
        <dbReference type="ARBA" id="ARBA00005615"/>
    </source>
</evidence>
<dbReference type="EMBL" id="CAJVPV010002969">
    <property type="protein sequence ID" value="CAG8540322.1"/>
    <property type="molecule type" value="Genomic_DNA"/>
</dbReference>
<dbReference type="SUPFAM" id="SSF48208">
    <property type="entry name" value="Six-hairpin glycosidases"/>
    <property type="match status" value="1"/>
</dbReference>
<accession>A0A9N9ARE7</accession>
<gene>
    <name evidence="3" type="ORF">AMORRO_LOCUS5094</name>
</gene>
<organism evidence="3 4">
    <name type="scientific">Acaulospora morrowiae</name>
    <dbReference type="NCBI Taxonomy" id="94023"/>
    <lineage>
        <taxon>Eukaryota</taxon>
        <taxon>Fungi</taxon>
        <taxon>Fungi incertae sedis</taxon>
        <taxon>Mucoromycota</taxon>
        <taxon>Glomeromycotina</taxon>
        <taxon>Glomeromycetes</taxon>
        <taxon>Diversisporales</taxon>
        <taxon>Acaulosporaceae</taxon>
        <taxon>Acaulospora</taxon>
    </lineage>
</organism>
<dbReference type="InterPro" id="IPR008928">
    <property type="entry name" value="6-hairpin_glycosidase_sf"/>
</dbReference>
<evidence type="ECO:0000313" key="3">
    <source>
        <dbReference type="EMBL" id="CAG8540322.1"/>
    </source>
</evidence>
<dbReference type="InterPro" id="IPR012341">
    <property type="entry name" value="6hp_glycosidase-like_sf"/>
</dbReference>
<dbReference type="Gene3D" id="1.50.10.10">
    <property type="match status" value="1"/>
</dbReference>
<comment type="catalytic activity">
    <reaction evidence="2">
        <text>alpha,alpha-trehalose + H2O = alpha-D-glucose + beta-D-glucose</text>
        <dbReference type="Rhea" id="RHEA:32675"/>
        <dbReference type="ChEBI" id="CHEBI:15377"/>
        <dbReference type="ChEBI" id="CHEBI:15903"/>
        <dbReference type="ChEBI" id="CHEBI:16551"/>
        <dbReference type="ChEBI" id="CHEBI:17925"/>
        <dbReference type="EC" id="3.2.1.28"/>
    </reaction>
</comment>
<sequence length="310" mass="34914">DYETVELATKFNSTAKRELYADIATAAESGWDFSSRWVREPSAKQLPANTIDYLRTLNTRSIIPIDLNSILYMNEMTLSEFAGEIGDTKMVRSFKDAAGKRLEGIEELTWNEELGSYGDYNLTSKSSTNLFSLATYFPFWAESLPKDFATNSTKVIKSFSRIIDLLSKYPGSPPTTLIDSGQQWDFPNSWPPLNYVLIKGLLNFHSRLIDRGETDNEIFISLARNLSQRYVDSVFCAWYSTGGSIPGLLEKLTNVTDNGHIFEKYNTLELFLPGGGGEYVVQTGFGWTNGVLLWIFSKFGDVLKVPQCIE</sequence>